<feature type="compositionally biased region" description="Polar residues" evidence="8">
    <location>
        <begin position="972"/>
        <end position="983"/>
    </location>
</feature>
<evidence type="ECO:0000256" key="4">
    <source>
        <dbReference type="ARBA" id="ARBA00022801"/>
    </source>
</evidence>
<evidence type="ECO:0000313" key="11">
    <source>
        <dbReference type="Proteomes" id="UP000694888"/>
    </source>
</evidence>
<organism evidence="11 12">
    <name type="scientific">Aplysia californica</name>
    <name type="common">California sea hare</name>
    <dbReference type="NCBI Taxonomy" id="6500"/>
    <lineage>
        <taxon>Eukaryota</taxon>
        <taxon>Metazoa</taxon>
        <taxon>Spiralia</taxon>
        <taxon>Lophotrochozoa</taxon>
        <taxon>Mollusca</taxon>
        <taxon>Gastropoda</taxon>
        <taxon>Heterobranchia</taxon>
        <taxon>Euthyneura</taxon>
        <taxon>Tectipleura</taxon>
        <taxon>Aplysiida</taxon>
        <taxon>Aplysioidea</taxon>
        <taxon>Aplysiidae</taxon>
        <taxon>Aplysia</taxon>
    </lineage>
</organism>
<dbReference type="InterPro" id="IPR023827">
    <property type="entry name" value="Peptidase_S8_Asp-AS"/>
</dbReference>
<dbReference type="Pfam" id="PF01483">
    <property type="entry name" value="P_proprotein"/>
    <property type="match status" value="1"/>
</dbReference>
<accession>A0ABM0JPC2</accession>
<keyword evidence="3 9" id="KW-0732">Signal</keyword>
<dbReference type="PROSITE" id="PS00138">
    <property type="entry name" value="SUBTILASE_SER"/>
    <property type="match status" value="1"/>
</dbReference>
<keyword evidence="11" id="KW-1185">Reference proteome</keyword>
<proteinExistence type="inferred from homology"/>
<evidence type="ECO:0000313" key="12">
    <source>
        <dbReference type="RefSeq" id="XP_005098392.1"/>
    </source>
</evidence>
<dbReference type="PANTHER" id="PTHR42884">
    <property type="entry name" value="PROPROTEIN CONVERTASE SUBTILISIN/KEXIN-RELATED"/>
    <property type="match status" value="1"/>
</dbReference>
<protein>
    <submittedName>
        <fullName evidence="12">Proprotein convertase subtilisin/kexin type 7</fullName>
    </submittedName>
</protein>
<gene>
    <name evidence="12" type="primary">LOC101856427</name>
</gene>
<dbReference type="Gene3D" id="2.60.120.260">
    <property type="entry name" value="Galactose-binding domain-like"/>
    <property type="match status" value="1"/>
</dbReference>
<dbReference type="PANTHER" id="PTHR42884:SF28">
    <property type="entry name" value="PROPROTEIN CONVERTASE SUBTILISIN_KEXIN TYPE 7"/>
    <property type="match status" value="1"/>
</dbReference>
<keyword evidence="2" id="KW-0165">Cleavage on pair of basic residues</keyword>
<keyword evidence="5 6" id="KW-0720">Serine protease</keyword>
<dbReference type="CDD" id="cd04059">
    <property type="entry name" value="Peptidases_S8_Protein_convertases_Kexins_Furin-like"/>
    <property type="match status" value="1"/>
</dbReference>
<feature type="region of interest" description="Disordered" evidence="8">
    <location>
        <begin position="321"/>
        <end position="340"/>
    </location>
</feature>
<feature type="compositionally biased region" description="Basic and acidic residues" evidence="8">
    <location>
        <begin position="330"/>
        <end position="339"/>
    </location>
</feature>
<dbReference type="Gene3D" id="3.40.50.200">
    <property type="entry name" value="Peptidase S8/S53 domain"/>
    <property type="match status" value="1"/>
</dbReference>
<evidence type="ECO:0000256" key="3">
    <source>
        <dbReference type="ARBA" id="ARBA00022729"/>
    </source>
</evidence>
<dbReference type="SUPFAM" id="SSF49785">
    <property type="entry name" value="Galactose-binding domain-like"/>
    <property type="match status" value="1"/>
</dbReference>
<dbReference type="RefSeq" id="XP_005098392.1">
    <property type="nucleotide sequence ID" value="XM_005098335.3"/>
</dbReference>
<evidence type="ECO:0000259" key="10">
    <source>
        <dbReference type="PROSITE" id="PS51829"/>
    </source>
</evidence>
<dbReference type="InterPro" id="IPR036852">
    <property type="entry name" value="Peptidase_S8/S53_dom_sf"/>
</dbReference>
<evidence type="ECO:0000256" key="6">
    <source>
        <dbReference type="PROSITE-ProRule" id="PRU01240"/>
    </source>
</evidence>
<feature type="region of interest" description="Disordered" evidence="8">
    <location>
        <begin position="967"/>
        <end position="1052"/>
    </location>
</feature>
<feature type="signal peptide" evidence="9">
    <location>
        <begin position="1"/>
        <end position="26"/>
    </location>
</feature>
<dbReference type="GeneID" id="101856427"/>
<evidence type="ECO:0000256" key="7">
    <source>
        <dbReference type="RuleBase" id="RU003355"/>
    </source>
</evidence>
<feature type="active site" description="Charge relay system" evidence="6">
    <location>
        <position position="672"/>
    </location>
</feature>
<dbReference type="InterPro" id="IPR034182">
    <property type="entry name" value="Kexin/furin"/>
</dbReference>
<feature type="compositionally biased region" description="Low complexity" evidence="8">
    <location>
        <begin position="1079"/>
        <end position="1090"/>
    </location>
</feature>
<dbReference type="PROSITE" id="PS51892">
    <property type="entry name" value="SUBTILASE"/>
    <property type="match status" value="1"/>
</dbReference>
<evidence type="ECO:0000256" key="1">
    <source>
        <dbReference type="ARBA" id="ARBA00022670"/>
    </source>
</evidence>
<feature type="region of interest" description="Disordered" evidence="8">
    <location>
        <begin position="1074"/>
        <end position="1102"/>
    </location>
</feature>
<reference evidence="12" key="1">
    <citation type="submission" date="2025-08" db="UniProtKB">
        <authorList>
            <consortium name="RefSeq"/>
        </authorList>
    </citation>
    <scope>IDENTIFICATION</scope>
</reference>
<sequence length="1121" mass="123694">MTSIAKWSSVALFLFLFLLVLPVNWSFPLRDLESTKNRTRNLDQQQPLLCWVVQIRTSCAPQATKFWGDATNSGGEDEHVARDENDVKVCSACKYGDVCTKTWYQHASALATEMRLVVIHSFKHFPDHFLMCHSLSTEMLAACKTEEIPTFVENIENSPHSPSRSLHLIQQQHSRMRLKDAQSFHVTRSGVEQQLMEHEEVVWFSGESAHLRVSRPGGAVTVAPPTFHSANRGDDDLFVHNKDRFSLNEEPVVDGLSSVNNTTVLKFLTPNRFLRKMPQSTYAARKSKHKWKSFKDFETFEPESSEVVNDGSKFPPAINATSSAITSDPWRSERGDDSHNLPLRAHKKQEWKDRLVKEMRIVGRGKEIRIVGRGLETRNAGRGKEMMMSEALTDQKSGHERVKRSSGRPLSFNDPAYPQQWHLHNIRQPGMDINVTGVWDHGFTGRGVTVAVVDDGIEWRNPDLKQNYNYKASWDLNDDDPDPTPRSAKVSNHHGTRCAGEIAAVANNNVCAVGVAYESGISGVRVLDGVLTDSMEAQAFNTKMDINDIYSCSWGPDDDGRTVDGPHIMAAKAMKHGIDFGRNGYGSIFVVASGNGGVNKDNCNFDGYANSIYTVTIGAVDEEGGMPYYAEECASMLGVTFSSGTVSKRDIVTTDWTQVGGHGCTSRHTGTSAAAPLAAAMIALMLQARPCLSWRDVQYIMILTAYKIDVDIAHWQKNGAGLEHSHKHGFGLLSAWRLVNAARVWESVPWATSYAHTETPQRLDIPKGASNPLRISHVVSESDIRGLSMFTLENAQLTVWLSHPCRGKLGVKLISPSGTVSVLATPRPKDNSSAGFDDWTFTTVRCWGEKPTGTWTIVFIDHDNGKYGGGWLVKWRLILFGTPLTPEEFAERRRRIETAMSGDFLNANHSRPCPPAPHVAEKYSPVSQRTLKILILLGSFCLVIGVYETIEYLLCYNEEKKEHAKKMGLTQRALQSVDTSNSHRNGDAGGDRTPLVGGNAETSTDVEADWRMAVGDDDDGDDEIFNASETSQLLRAEPSSRGGSGGGGHHHRRVPEVIPLATFSLTSGEANHSELVVHPSPRSPLLLSSSDGVDAPGSGQAARPVMDVVATTNDLLSDRRG</sequence>
<evidence type="ECO:0000256" key="2">
    <source>
        <dbReference type="ARBA" id="ARBA00022685"/>
    </source>
</evidence>
<keyword evidence="4 6" id="KW-0378">Hydrolase</keyword>
<feature type="domain" description="P/Homo B" evidence="10">
    <location>
        <begin position="747"/>
        <end position="885"/>
    </location>
</feature>
<feature type="chain" id="PRO_5046490092" evidence="9">
    <location>
        <begin position="27"/>
        <end position="1121"/>
    </location>
</feature>
<feature type="region of interest" description="Disordered" evidence="8">
    <location>
        <begin position="392"/>
        <end position="411"/>
    </location>
</feature>
<name>A0ABM0JPC2_APLCA</name>
<feature type="active site" description="Charge relay system" evidence="6">
    <location>
        <position position="454"/>
    </location>
</feature>
<feature type="compositionally biased region" description="Acidic residues" evidence="8">
    <location>
        <begin position="1015"/>
        <end position="1024"/>
    </location>
</feature>
<dbReference type="Proteomes" id="UP000694888">
    <property type="component" value="Unplaced"/>
</dbReference>
<evidence type="ECO:0000256" key="9">
    <source>
        <dbReference type="SAM" id="SignalP"/>
    </source>
</evidence>
<dbReference type="PROSITE" id="PS00137">
    <property type="entry name" value="SUBTILASE_HIS"/>
    <property type="match status" value="1"/>
</dbReference>
<dbReference type="PROSITE" id="PS51829">
    <property type="entry name" value="P_HOMO_B"/>
    <property type="match status" value="1"/>
</dbReference>
<dbReference type="SUPFAM" id="SSF52743">
    <property type="entry name" value="Subtilisin-like"/>
    <property type="match status" value="1"/>
</dbReference>
<dbReference type="PRINTS" id="PR00723">
    <property type="entry name" value="SUBTILISIN"/>
</dbReference>
<dbReference type="InterPro" id="IPR022398">
    <property type="entry name" value="Peptidase_S8_His-AS"/>
</dbReference>
<dbReference type="InterPro" id="IPR002884">
    <property type="entry name" value="P_dom"/>
</dbReference>
<keyword evidence="1 6" id="KW-0645">Protease</keyword>
<dbReference type="InterPro" id="IPR008979">
    <property type="entry name" value="Galactose-bd-like_sf"/>
</dbReference>
<comment type="similarity">
    <text evidence="6 7">Belongs to the peptidase S8 family.</text>
</comment>
<evidence type="ECO:0000256" key="8">
    <source>
        <dbReference type="SAM" id="MobiDB-lite"/>
    </source>
</evidence>
<dbReference type="InterPro" id="IPR023828">
    <property type="entry name" value="Peptidase_S8_Ser-AS"/>
</dbReference>
<evidence type="ECO:0000256" key="5">
    <source>
        <dbReference type="ARBA" id="ARBA00022825"/>
    </source>
</evidence>
<dbReference type="InterPro" id="IPR000209">
    <property type="entry name" value="Peptidase_S8/S53_dom"/>
</dbReference>
<dbReference type="PROSITE" id="PS00136">
    <property type="entry name" value="SUBTILASE_ASP"/>
    <property type="match status" value="1"/>
</dbReference>
<dbReference type="Pfam" id="PF00082">
    <property type="entry name" value="Peptidase_S8"/>
    <property type="match status" value="1"/>
</dbReference>
<dbReference type="InterPro" id="IPR015500">
    <property type="entry name" value="Peptidase_S8_subtilisin-rel"/>
</dbReference>
<feature type="active site" description="Charge relay system" evidence="6">
    <location>
        <position position="494"/>
    </location>
</feature>